<organism evidence="8 9">
    <name type="scientific">Magallana gigas</name>
    <name type="common">Pacific oyster</name>
    <name type="synonym">Crassostrea gigas</name>
    <dbReference type="NCBI Taxonomy" id="29159"/>
    <lineage>
        <taxon>Eukaryota</taxon>
        <taxon>Metazoa</taxon>
        <taxon>Spiralia</taxon>
        <taxon>Lophotrochozoa</taxon>
        <taxon>Mollusca</taxon>
        <taxon>Bivalvia</taxon>
        <taxon>Autobranchia</taxon>
        <taxon>Pteriomorphia</taxon>
        <taxon>Ostreida</taxon>
        <taxon>Ostreoidea</taxon>
        <taxon>Ostreidae</taxon>
        <taxon>Magallana</taxon>
    </lineage>
</organism>
<feature type="transmembrane region" description="Helical" evidence="6">
    <location>
        <begin position="554"/>
        <end position="572"/>
    </location>
</feature>
<dbReference type="Pfam" id="PF07810">
    <property type="entry name" value="TMC"/>
    <property type="match status" value="1"/>
</dbReference>
<dbReference type="GO" id="GO:0008381">
    <property type="term" value="F:mechanosensitive monoatomic ion channel activity"/>
    <property type="evidence" value="ECO:0007669"/>
    <property type="project" value="TreeGrafter"/>
</dbReference>
<feature type="transmembrane region" description="Helical" evidence="6">
    <location>
        <begin position="721"/>
        <end position="747"/>
    </location>
</feature>
<keyword evidence="3 6" id="KW-0812">Transmembrane</keyword>
<dbReference type="GO" id="GO:0005886">
    <property type="term" value="C:plasma membrane"/>
    <property type="evidence" value="ECO:0007669"/>
    <property type="project" value="InterPro"/>
</dbReference>
<keyword evidence="9" id="KW-1185">Reference proteome</keyword>
<dbReference type="OrthoDB" id="1936208at2759"/>
<evidence type="ECO:0000256" key="4">
    <source>
        <dbReference type="ARBA" id="ARBA00022989"/>
    </source>
</evidence>
<dbReference type="AlphaFoldDB" id="A0A8W8M7C7"/>
<evidence type="ECO:0000313" key="8">
    <source>
        <dbReference type="EnsemblMetazoa" id="G3160.1:cds"/>
    </source>
</evidence>
<feature type="transmembrane region" description="Helical" evidence="6">
    <location>
        <begin position="316"/>
        <end position="339"/>
    </location>
</feature>
<feature type="domain" description="TMC" evidence="7">
    <location>
        <begin position="545"/>
        <end position="657"/>
    </location>
</feature>
<proteinExistence type="inferred from homology"/>
<accession>A0A8W8M7C7</accession>
<sequence>MATREPNEHEEEDDTVNIVLHEPGAEQENERPLLSDVTPLEGFRGRCQTDSGVIVRLRKNPRLRKRGTARVVTLLLNDNDLDLQGDIRSKLPSVRIRRYTTSRSIKDRRIDLQRINEGRYVRPRPFWERYEDLKNRNRMSFRNVAKAVKVSTLERIEIQARKWHKWKMKFKDLRQSLTVFHGTLRGIEGRYGMAIMTYFRFVKWLMFLNFYIMLITFAILVIPFAALSPSKFDDILGNKSLPAAANVSSEVYNMTLQAVNCTQQYIRHTDQVHGSVHTGATLFVDLIQGTGYMERSMLFYGAYNNRTYEEDGHQTVYNIGVAYLISVFSSFLLSFILIIKNSAKNMKASHGVEKSVAQFTNKVFGGWDYCIKESRAANHKKKVIGGALAADLAEQERSKRLGLRTWVDWLEVWGMRIVINTLVFILLCGSLALIGLTTSKMIDESNGTKSSAGYTLFYQFVPHLTITLINLVVPRVFQKLVFFEEYKHETQIKITLFRSILLRLASPVALMVMLYHKLLLEDDEETKICGNLRWTADDDPSSVRCWETYVGQQIYKLLLIDIVVGILVVLLWHTPRRYINTKYRDRFKLVRLVGPQEFDLAKSVVDIIYAQNLCWFGLLFCPLIPAITLLHNIIVFFVKKVDLFKNCRPESRPYKTSKSTSLFMKVLLLSFMLAVVPAGYIVGKIQPSQSCGPFRMYGDHSYRMYHSLVNSVYSWNKAPQAVFFFIGTGIFVVPLLILLLLLMYYYWVLGRGYATKEEFALEDLKMEKMDTKFLLKQINKEKEELLRKDSDC</sequence>
<feature type="transmembrane region" description="Helical" evidence="6">
    <location>
        <begin position="615"/>
        <end position="638"/>
    </location>
</feature>
<evidence type="ECO:0000256" key="3">
    <source>
        <dbReference type="ARBA" id="ARBA00022692"/>
    </source>
</evidence>
<feature type="transmembrane region" description="Helical" evidence="6">
    <location>
        <begin position="662"/>
        <end position="682"/>
    </location>
</feature>
<evidence type="ECO:0000256" key="5">
    <source>
        <dbReference type="ARBA" id="ARBA00023136"/>
    </source>
</evidence>
<feature type="transmembrane region" description="Helical" evidence="6">
    <location>
        <begin position="456"/>
        <end position="473"/>
    </location>
</feature>
<dbReference type="InterPro" id="IPR038900">
    <property type="entry name" value="TMC"/>
</dbReference>
<feature type="transmembrane region" description="Helical" evidence="6">
    <location>
        <begin position="494"/>
        <end position="515"/>
    </location>
</feature>
<dbReference type="EnsemblMetazoa" id="G3160.1">
    <property type="protein sequence ID" value="G3160.1:cds"/>
    <property type="gene ID" value="G3160"/>
</dbReference>
<evidence type="ECO:0000256" key="1">
    <source>
        <dbReference type="ARBA" id="ARBA00004141"/>
    </source>
</evidence>
<dbReference type="PANTHER" id="PTHR23302:SF24">
    <property type="entry name" value="TMC DOMAIN-CONTAINING PROTEIN"/>
    <property type="match status" value="1"/>
</dbReference>
<dbReference type="OMA" id="WIGMFYS"/>
<keyword evidence="5 6" id="KW-0472">Membrane</keyword>
<keyword evidence="4 6" id="KW-1133">Transmembrane helix</keyword>
<evidence type="ECO:0000313" key="9">
    <source>
        <dbReference type="Proteomes" id="UP000005408"/>
    </source>
</evidence>
<name>A0A8W8M7C7_MAGGI</name>
<evidence type="ECO:0000256" key="2">
    <source>
        <dbReference type="ARBA" id="ARBA00006510"/>
    </source>
</evidence>
<comment type="subcellular location">
    <subcellularLocation>
        <location evidence="1">Membrane</location>
        <topology evidence="1">Multi-pass membrane protein</topology>
    </subcellularLocation>
</comment>
<reference evidence="8" key="1">
    <citation type="submission" date="2022-08" db="UniProtKB">
        <authorList>
            <consortium name="EnsemblMetazoa"/>
        </authorList>
    </citation>
    <scope>IDENTIFICATION</scope>
    <source>
        <strain evidence="8">05x7-T-G4-1.051#20</strain>
    </source>
</reference>
<comment type="similarity">
    <text evidence="2">Belongs to the TMC family.</text>
</comment>
<evidence type="ECO:0000259" key="7">
    <source>
        <dbReference type="Pfam" id="PF07810"/>
    </source>
</evidence>
<dbReference type="InterPro" id="IPR012496">
    <property type="entry name" value="TMC_dom"/>
</dbReference>
<evidence type="ECO:0000256" key="6">
    <source>
        <dbReference type="SAM" id="Phobius"/>
    </source>
</evidence>
<feature type="transmembrane region" description="Helical" evidence="6">
    <location>
        <begin position="417"/>
        <end position="436"/>
    </location>
</feature>
<dbReference type="Proteomes" id="UP000005408">
    <property type="component" value="Unassembled WGS sequence"/>
</dbReference>
<protein>
    <recommendedName>
        <fullName evidence="7">TMC domain-containing protein</fullName>
    </recommendedName>
</protein>
<feature type="transmembrane region" description="Helical" evidence="6">
    <location>
        <begin position="204"/>
        <end position="226"/>
    </location>
</feature>
<dbReference type="PANTHER" id="PTHR23302">
    <property type="entry name" value="TRANSMEMBRANE CHANNEL-RELATED"/>
    <property type="match status" value="1"/>
</dbReference>